<protein>
    <submittedName>
        <fullName evidence="1">Uncharacterized protein</fullName>
    </submittedName>
</protein>
<keyword evidence="2" id="KW-1185">Reference proteome</keyword>
<reference evidence="1 2" key="1">
    <citation type="submission" date="2023-03" db="EMBL/GenBank/DDBJ databases">
        <title>Isolation and description of six Streptomyces strains from soil environments, able to metabolize different microbial glucans.</title>
        <authorList>
            <person name="Widen T."/>
            <person name="Larsbrink J."/>
        </authorList>
    </citation>
    <scope>NUCLEOTIDE SEQUENCE [LARGE SCALE GENOMIC DNA]</scope>
    <source>
        <strain evidence="1 2">Alt2</strain>
    </source>
</reference>
<dbReference type="Proteomes" id="UP001235744">
    <property type="component" value="Chromosome"/>
</dbReference>
<gene>
    <name evidence="1" type="ORF">P8A19_00640</name>
</gene>
<dbReference type="InterPro" id="IPR011010">
    <property type="entry name" value="DNA_brk_join_enz"/>
</dbReference>
<proteinExistence type="predicted"/>
<dbReference type="EMBL" id="CP120988">
    <property type="protein sequence ID" value="WLQ54052.1"/>
    <property type="molecule type" value="Genomic_DNA"/>
</dbReference>
<accession>A0ABY9IFS3</accession>
<name>A0ABY9IFS3_9ACTN</name>
<evidence type="ECO:0000313" key="1">
    <source>
        <dbReference type="EMBL" id="WLQ54052.1"/>
    </source>
</evidence>
<dbReference type="SUPFAM" id="SSF56349">
    <property type="entry name" value="DNA breaking-rejoining enzymes"/>
    <property type="match status" value="1"/>
</dbReference>
<sequence length="154" mass="16839">MHQTSDWWAYDGTLNAPVAAALRGACSCGWRAAALHPLDWQEVAAEGPDWYDTSGPEADWDQHITDVEQRTVPVPEDVIALLAQLRARLDTLATDAPLAALRAVAALEYPVAEAARTAACNARALDQPWDTIATALGLTEPDTRTRLHRYARRP</sequence>
<evidence type="ECO:0000313" key="2">
    <source>
        <dbReference type="Proteomes" id="UP001235744"/>
    </source>
</evidence>
<dbReference type="RefSeq" id="WP_306072616.1">
    <property type="nucleotide sequence ID" value="NZ_CP120988.1"/>
</dbReference>
<organism evidence="1 2">
    <name type="scientific">Streptomyces poriferorum</name>
    <dbReference type="NCBI Taxonomy" id="2798799"/>
    <lineage>
        <taxon>Bacteria</taxon>
        <taxon>Bacillati</taxon>
        <taxon>Actinomycetota</taxon>
        <taxon>Actinomycetes</taxon>
        <taxon>Kitasatosporales</taxon>
        <taxon>Streptomycetaceae</taxon>
        <taxon>Streptomyces</taxon>
    </lineage>
</organism>